<evidence type="ECO:0000313" key="3">
    <source>
        <dbReference type="Proteomes" id="UP000326202"/>
    </source>
</evidence>
<dbReference type="Proteomes" id="UP000326202">
    <property type="component" value="Chromosome"/>
</dbReference>
<feature type="region of interest" description="Disordered" evidence="1">
    <location>
        <begin position="53"/>
        <end position="75"/>
    </location>
</feature>
<keyword evidence="3" id="KW-1185">Reference proteome</keyword>
<dbReference type="RefSeq" id="WP_151175299.1">
    <property type="nucleotide sequence ID" value="NZ_CP042906.1"/>
</dbReference>
<dbReference type="AlphaFoldDB" id="A0A5J6MC79"/>
<feature type="compositionally biased region" description="Basic and acidic residues" evidence="1">
    <location>
        <begin position="58"/>
        <end position="75"/>
    </location>
</feature>
<dbReference type="KEGG" id="htq:FRZ44_00570"/>
<name>A0A5J6MC79_9PROT</name>
<protein>
    <submittedName>
        <fullName evidence="2">Uncharacterized protein</fullName>
    </submittedName>
</protein>
<evidence type="ECO:0000313" key="2">
    <source>
        <dbReference type="EMBL" id="QEX14782.1"/>
    </source>
</evidence>
<gene>
    <name evidence="2" type="ORF">FRZ44_00570</name>
</gene>
<evidence type="ECO:0000256" key="1">
    <source>
        <dbReference type="SAM" id="MobiDB-lite"/>
    </source>
</evidence>
<reference evidence="2 3" key="1">
    <citation type="submission" date="2019-08" db="EMBL/GenBank/DDBJ databases">
        <title>Hyperibacter terrae gen. nov., sp. nov. and Hyperibacter viscosus sp. nov., two new members in the family Rhodospirillaceae isolated from the rhizosphere of Hypericum perforatum.</title>
        <authorList>
            <person name="Noviana Z."/>
        </authorList>
    </citation>
    <scope>NUCLEOTIDE SEQUENCE [LARGE SCALE GENOMIC DNA]</scope>
    <source>
        <strain evidence="2 3">R5913</strain>
    </source>
</reference>
<sequence length="75" mass="8396">MRYARHITLVLQDRDSDRPAELDLAVMKNLLAQEPIVSRTEAAGRMLIYSLDLGTEANENRETPSRPTGSDRAKA</sequence>
<dbReference type="OrthoDB" id="9928218at2"/>
<accession>A0A5J6MC79</accession>
<organism evidence="2 3">
    <name type="scientific">Hypericibacter terrae</name>
    <dbReference type="NCBI Taxonomy" id="2602015"/>
    <lineage>
        <taxon>Bacteria</taxon>
        <taxon>Pseudomonadati</taxon>
        <taxon>Pseudomonadota</taxon>
        <taxon>Alphaproteobacteria</taxon>
        <taxon>Rhodospirillales</taxon>
        <taxon>Dongiaceae</taxon>
        <taxon>Hypericibacter</taxon>
    </lineage>
</organism>
<proteinExistence type="predicted"/>
<dbReference type="EMBL" id="CP042906">
    <property type="protein sequence ID" value="QEX14782.1"/>
    <property type="molecule type" value="Genomic_DNA"/>
</dbReference>